<dbReference type="EMBL" id="MPIN01000006">
    <property type="protein sequence ID" value="OJH38048.1"/>
    <property type="molecule type" value="Genomic_DNA"/>
</dbReference>
<comment type="similarity">
    <text evidence="1">Belongs to the membrane fusion protein (MFP) (TC 8.A.1) family.</text>
</comment>
<dbReference type="Pfam" id="PF25973">
    <property type="entry name" value="BSH_CzcB"/>
    <property type="match status" value="1"/>
</dbReference>
<comment type="caution">
    <text evidence="5">The sequence shown here is derived from an EMBL/GenBank/DDBJ whole genome shotgun (WGS) entry which is preliminary data.</text>
</comment>
<keyword evidence="2" id="KW-0175">Coiled coil</keyword>
<evidence type="ECO:0000256" key="1">
    <source>
        <dbReference type="ARBA" id="ARBA00009477"/>
    </source>
</evidence>
<dbReference type="AlphaFoldDB" id="A0A1L9B716"/>
<evidence type="ECO:0000313" key="6">
    <source>
        <dbReference type="Proteomes" id="UP000182229"/>
    </source>
</evidence>
<dbReference type="PANTHER" id="PTHR30469:SF15">
    <property type="entry name" value="HLYD FAMILY OF SECRETION PROTEINS"/>
    <property type="match status" value="1"/>
</dbReference>
<feature type="region of interest" description="Disordered" evidence="3">
    <location>
        <begin position="28"/>
        <end position="56"/>
    </location>
</feature>
<proteinExistence type="inferred from homology"/>
<dbReference type="OrthoDB" id="5508703at2"/>
<dbReference type="Proteomes" id="UP000182229">
    <property type="component" value="Unassembled WGS sequence"/>
</dbReference>
<dbReference type="SUPFAM" id="SSF111369">
    <property type="entry name" value="HlyD-like secretion proteins"/>
    <property type="match status" value="1"/>
</dbReference>
<dbReference type="GO" id="GO:0015562">
    <property type="term" value="F:efflux transmembrane transporter activity"/>
    <property type="evidence" value="ECO:0007669"/>
    <property type="project" value="TreeGrafter"/>
</dbReference>
<gene>
    <name evidence="5" type="ORF">BON30_23050</name>
</gene>
<accession>A0A1L9B716</accession>
<dbReference type="InterPro" id="IPR058647">
    <property type="entry name" value="BSH_CzcB-like"/>
</dbReference>
<dbReference type="GO" id="GO:1990281">
    <property type="term" value="C:efflux pump complex"/>
    <property type="evidence" value="ECO:0007669"/>
    <property type="project" value="TreeGrafter"/>
</dbReference>
<dbReference type="Gene3D" id="2.40.50.100">
    <property type="match status" value="1"/>
</dbReference>
<feature type="coiled-coil region" evidence="2">
    <location>
        <begin position="93"/>
        <end position="193"/>
    </location>
</feature>
<dbReference type="STRING" id="83449.BON30_23050"/>
<keyword evidence="6" id="KW-1185">Reference proteome</keyword>
<reference evidence="6" key="1">
    <citation type="submission" date="2016-11" db="EMBL/GenBank/DDBJ databases">
        <authorList>
            <person name="Shukria A."/>
            <person name="Stevens D.C."/>
        </authorList>
    </citation>
    <scope>NUCLEOTIDE SEQUENCE [LARGE SCALE GENOMIC DNA]</scope>
    <source>
        <strain evidence="6">Cbfe23</strain>
    </source>
</reference>
<evidence type="ECO:0000259" key="4">
    <source>
        <dbReference type="Pfam" id="PF25973"/>
    </source>
</evidence>
<dbReference type="NCBIfam" id="TIGR01730">
    <property type="entry name" value="RND_mfp"/>
    <property type="match status" value="1"/>
</dbReference>
<organism evidence="5 6">
    <name type="scientific">Cystobacter ferrugineus</name>
    <dbReference type="NCBI Taxonomy" id="83449"/>
    <lineage>
        <taxon>Bacteria</taxon>
        <taxon>Pseudomonadati</taxon>
        <taxon>Myxococcota</taxon>
        <taxon>Myxococcia</taxon>
        <taxon>Myxococcales</taxon>
        <taxon>Cystobacterineae</taxon>
        <taxon>Archangiaceae</taxon>
        <taxon>Cystobacter</taxon>
    </lineage>
</organism>
<evidence type="ECO:0000256" key="3">
    <source>
        <dbReference type="SAM" id="MobiDB-lite"/>
    </source>
</evidence>
<name>A0A1L9B716_9BACT</name>
<dbReference type="Gene3D" id="2.40.30.170">
    <property type="match status" value="1"/>
</dbReference>
<dbReference type="Gene3D" id="1.10.287.470">
    <property type="entry name" value="Helix hairpin bin"/>
    <property type="match status" value="1"/>
</dbReference>
<dbReference type="PANTHER" id="PTHR30469">
    <property type="entry name" value="MULTIDRUG RESISTANCE PROTEIN MDTA"/>
    <property type="match status" value="1"/>
</dbReference>
<evidence type="ECO:0000256" key="2">
    <source>
        <dbReference type="SAM" id="Coils"/>
    </source>
</evidence>
<feature type="domain" description="CzcB-like barrel-sandwich hybrid" evidence="4">
    <location>
        <begin position="67"/>
        <end position="214"/>
    </location>
</feature>
<dbReference type="InterPro" id="IPR006143">
    <property type="entry name" value="RND_pump_MFP"/>
</dbReference>
<evidence type="ECO:0000313" key="5">
    <source>
        <dbReference type="EMBL" id="OJH38048.1"/>
    </source>
</evidence>
<protein>
    <recommendedName>
        <fullName evidence="4">CzcB-like barrel-sandwich hybrid domain-containing protein</fullName>
    </recommendedName>
</protein>
<reference evidence="5 6" key="2">
    <citation type="submission" date="2016-12" db="EMBL/GenBank/DDBJ databases">
        <title>Draft Genome Sequence of Cystobacter ferrugineus Strain Cbfe23.</title>
        <authorList>
            <person name="Akbar S."/>
            <person name="Dowd S.E."/>
            <person name="Stevens D.C."/>
        </authorList>
    </citation>
    <scope>NUCLEOTIDE SEQUENCE [LARGE SCALE GENOMIC DNA]</scope>
    <source>
        <strain evidence="5 6">Cbfe23</strain>
    </source>
</reference>
<sequence length="319" mass="34185">MASRRFVSGLGLLLLVLVGGVAALRGRTARQTQGTPPSLGGRTEHAPQSPSGDKGWLGVVISEESVDLATRNEGIVESVRVQVGDRVKRGEVVATLEDRAAQQELAVAEAELQSSRAELQVAALTLEEAQERLKRRQAPGQLRTGAISEEELSAASYQERLAVAKQEIARALVLEHQARVARLRQRLAETSIRAPFDGVVASRFVAPGALLQPGQPLLHLMRGGVVQVRFAIPAAQVRQVAVGQRLVLSAVEQGWVFKGRVTQVAPEVDVAPLMVFAIAEVEVPAKDTVPAGTVMRVRVDFEQAHADIVSPERNGSNSP</sequence>